<comment type="caution">
    <text evidence="2">The sequence shown here is derived from an EMBL/GenBank/DDBJ whole genome shotgun (WGS) entry which is preliminary data.</text>
</comment>
<feature type="compositionally biased region" description="Basic and acidic residues" evidence="1">
    <location>
        <begin position="172"/>
        <end position="190"/>
    </location>
</feature>
<evidence type="ECO:0000256" key="1">
    <source>
        <dbReference type="SAM" id="MobiDB-lite"/>
    </source>
</evidence>
<dbReference type="EMBL" id="BKCJ010002883">
    <property type="protein sequence ID" value="GEU51542.1"/>
    <property type="molecule type" value="Genomic_DNA"/>
</dbReference>
<feature type="compositionally biased region" description="Basic and acidic residues" evidence="1">
    <location>
        <begin position="507"/>
        <end position="526"/>
    </location>
</feature>
<accession>A0A6L2KSI9</accession>
<protein>
    <submittedName>
        <fullName evidence="2">Uncharacterized protein</fullName>
    </submittedName>
</protein>
<dbReference type="AlphaFoldDB" id="A0A6L2KSI9"/>
<reference evidence="2" key="1">
    <citation type="journal article" date="2019" name="Sci. Rep.">
        <title>Draft genome of Tanacetum cinerariifolium, the natural source of mosquito coil.</title>
        <authorList>
            <person name="Yamashiro T."/>
            <person name="Shiraishi A."/>
            <person name="Satake H."/>
            <person name="Nakayama K."/>
        </authorList>
    </citation>
    <scope>NUCLEOTIDE SEQUENCE</scope>
</reference>
<feature type="compositionally biased region" description="Acidic residues" evidence="1">
    <location>
        <begin position="161"/>
        <end position="171"/>
    </location>
</feature>
<name>A0A6L2KSI9_TANCI</name>
<feature type="region of interest" description="Disordered" evidence="1">
    <location>
        <begin position="449"/>
        <end position="559"/>
    </location>
</feature>
<feature type="compositionally biased region" description="Polar residues" evidence="1">
    <location>
        <begin position="548"/>
        <end position="559"/>
    </location>
</feature>
<organism evidence="2">
    <name type="scientific">Tanacetum cinerariifolium</name>
    <name type="common">Dalmatian daisy</name>
    <name type="synonym">Chrysanthemum cinerariifolium</name>
    <dbReference type="NCBI Taxonomy" id="118510"/>
    <lineage>
        <taxon>Eukaryota</taxon>
        <taxon>Viridiplantae</taxon>
        <taxon>Streptophyta</taxon>
        <taxon>Embryophyta</taxon>
        <taxon>Tracheophyta</taxon>
        <taxon>Spermatophyta</taxon>
        <taxon>Magnoliopsida</taxon>
        <taxon>eudicotyledons</taxon>
        <taxon>Gunneridae</taxon>
        <taxon>Pentapetalae</taxon>
        <taxon>asterids</taxon>
        <taxon>campanulids</taxon>
        <taxon>Asterales</taxon>
        <taxon>Asteraceae</taxon>
        <taxon>Asteroideae</taxon>
        <taxon>Anthemideae</taxon>
        <taxon>Anthemidinae</taxon>
        <taxon>Tanacetum</taxon>
    </lineage>
</organism>
<feature type="compositionally biased region" description="Basic and acidic residues" evidence="1">
    <location>
        <begin position="533"/>
        <end position="546"/>
    </location>
</feature>
<evidence type="ECO:0000313" key="2">
    <source>
        <dbReference type="EMBL" id="GEU51542.1"/>
    </source>
</evidence>
<feature type="region of interest" description="Disordered" evidence="1">
    <location>
        <begin position="122"/>
        <end position="202"/>
    </location>
</feature>
<gene>
    <name evidence="2" type="ORF">Tci_023520</name>
</gene>
<proteinExistence type="predicted"/>
<feature type="compositionally biased region" description="Polar residues" evidence="1">
    <location>
        <begin position="127"/>
        <end position="151"/>
    </location>
</feature>
<sequence>MHSSVLDGLALTPCYSIFHITVDVLEVYMHQFWDSVYKHGTFYRIKIDKRKRFKLTLEIFRDIFKIFLRIQGQEFDALPTNDEIVSFLKELGHTEEINSFNDELRTEDARFKEVRKKSIRDFHKTHPSGSGTVTKTTPSVTKIKPSATSEGTGVKPRVLDVAEEESSENSDDEKTQSDNKLESDSEHETNESESGLVSDHHERNENLEILQVIEYAHVTLSTVPQKIKVPITNSSHLSDLATKFSNFSDIPHANYEIVSPLYVHVHHEIPSQQTPTLLTVPVSVISDSSPVFSTVILQSLPFFIPPPQQSSPTPPPITEAINPQSALPNFASVFQFNNRVTTLEKKVAKLKKDDPIKTQVTALVDKHLDARLGATKDEFMNFLLALITTRITYMVSESLEQVILIDKMDKSESYLAAPENRDCFKGLKKSFDLDKTFFSTYGKVYSLKRSQKHKDIDEDPSVGSDRGLKKKKTRKDVEPSTGPKSKESQSSSSKGNKSKSKSSRKSIQSEEPKFEVADSDMPHDQEENLDNDNEPKEKVASKRDWFTKPTQPQEPTDPD</sequence>